<feature type="domain" description="Microcystin LR degradation protein MlrC N-terminal" evidence="2">
    <location>
        <begin position="2"/>
        <end position="281"/>
    </location>
</feature>
<name>A0A1N7JU71_9RHOB</name>
<feature type="domain" description="Microcystin LR degradation protein MlrC C-terminal" evidence="1">
    <location>
        <begin position="296"/>
        <end position="469"/>
    </location>
</feature>
<accession>A0A1N7JU71</accession>
<sequence>MRIAVTGISYEALLRSPVPTTTMEVQRGEKMIGLGLWMIRGIEERLAKETDVELVPILWGTALPGGGFTREIYETVRDEAVAGLRAAGPLDGVIVVNHGAMEVRGLDAHPDSDFLNHVAEAVGKDVPIGLCLDLHGQVTQGMLDRISALSVLRTAPHRDDQSTGYRCAEQLLEVIRTGQRQHIARVHVPILLPGEICVTTAEPSREIYGSLPDYDAIDGMVEANLLVGFAWNDQPWIGASAIGQSRRSMEQAREVASDLARRVWANRAEYKLRMEHAEVEAGLTLAAEAPERPLFLTDSGDNTTAGASGHSTAMLQAILDRPELEDVVVAGITAPGIVAACAAAGEGATITLDLGAEHQPAGGPRRQVEAVVEAASDQLQPDGFQPYLRSGGAWARVRIGHVIATFHDASIGITTPAHFQMMGIAPTDHRIYVVKLGYLHPQLEDIAERFILLLSDGASALDVTRLEYKLLPRPCYPLDPDMNWDVTEASIATNAVEVEA</sequence>
<dbReference type="STRING" id="453582.SAMN05421580_102113"/>
<evidence type="ECO:0000259" key="1">
    <source>
        <dbReference type="Pfam" id="PF07171"/>
    </source>
</evidence>
<proteinExistence type="predicted"/>
<dbReference type="InterPro" id="IPR015995">
    <property type="entry name" value="MlrC_N"/>
</dbReference>
<reference evidence="4" key="1">
    <citation type="submission" date="2017-01" db="EMBL/GenBank/DDBJ databases">
        <authorList>
            <person name="Varghese N."/>
            <person name="Submissions S."/>
        </authorList>
    </citation>
    <scope>NUCLEOTIDE SEQUENCE [LARGE SCALE GENOMIC DNA]</scope>
    <source>
        <strain evidence="4">DSM 19945</strain>
    </source>
</reference>
<organism evidence="3 4">
    <name type="scientific">Rhodobacter aestuarii</name>
    <dbReference type="NCBI Taxonomy" id="453582"/>
    <lineage>
        <taxon>Bacteria</taxon>
        <taxon>Pseudomonadati</taxon>
        <taxon>Pseudomonadota</taxon>
        <taxon>Alphaproteobacteria</taxon>
        <taxon>Rhodobacterales</taxon>
        <taxon>Rhodobacter group</taxon>
        <taxon>Rhodobacter</taxon>
    </lineage>
</organism>
<protein>
    <submittedName>
        <fullName evidence="3">Microcystin degradation protein MlrC, contains DUF1485 domain</fullName>
    </submittedName>
</protein>
<evidence type="ECO:0000313" key="4">
    <source>
        <dbReference type="Proteomes" id="UP000186221"/>
    </source>
</evidence>
<dbReference type="InterPro" id="IPR010799">
    <property type="entry name" value="MlrC_C"/>
</dbReference>
<dbReference type="Pfam" id="PF07364">
    <property type="entry name" value="DUF1485"/>
    <property type="match status" value="1"/>
</dbReference>
<dbReference type="OrthoDB" id="9782658at2"/>
<dbReference type="Proteomes" id="UP000186221">
    <property type="component" value="Unassembled WGS sequence"/>
</dbReference>
<evidence type="ECO:0000313" key="3">
    <source>
        <dbReference type="EMBL" id="SIS52776.1"/>
    </source>
</evidence>
<dbReference type="RefSeq" id="WP_076483713.1">
    <property type="nucleotide sequence ID" value="NZ_FTOG01000002.1"/>
</dbReference>
<keyword evidence="4" id="KW-1185">Reference proteome</keyword>
<evidence type="ECO:0000259" key="2">
    <source>
        <dbReference type="Pfam" id="PF07364"/>
    </source>
</evidence>
<dbReference type="EMBL" id="FTOG01000002">
    <property type="protein sequence ID" value="SIS52776.1"/>
    <property type="molecule type" value="Genomic_DNA"/>
</dbReference>
<dbReference type="Pfam" id="PF07171">
    <property type="entry name" value="MlrC_C"/>
    <property type="match status" value="1"/>
</dbReference>
<dbReference type="AlphaFoldDB" id="A0A1N7JU71"/>
<gene>
    <name evidence="3" type="ORF">SAMN05421580_102113</name>
</gene>